<keyword evidence="6" id="KW-1185">Reference proteome</keyword>
<accession>A0AAV1XQW3</accession>
<feature type="compositionally biased region" description="Low complexity" evidence="4">
    <location>
        <begin position="16"/>
        <end position="26"/>
    </location>
</feature>
<proteinExistence type="predicted"/>
<feature type="compositionally biased region" description="Low complexity" evidence="4">
    <location>
        <begin position="181"/>
        <end position="191"/>
    </location>
</feature>
<feature type="region of interest" description="Disordered" evidence="4">
    <location>
        <begin position="1"/>
        <end position="43"/>
    </location>
</feature>
<gene>
    <name evidence="5" type="ORF">LLUT_LOCUS25063</name>
</gene>
<evidence type="ECO:0000256" key="4">
    <source>
        <dbReference type="SAM" id="MobiDB-lite"/>
    </source>
</evidence>
<reference evidence="5 6" key="1">
    <citation type="submission" date="2024-03" db="EMBL/GenBank/DDBJ databases">
        <authorList>
            <person name="Martinez-Hernandez J."/>
        </authorList>
    </citation>
    <scope>NUCLEOTIDE SEQUENCE [LARGE SCALE GENOMIC DNA]</scope>
</reference>
<dbReference type="InterPro" id="IPR040356">
    <property type="entry name" value="SPEAR"/>
</dbReference>
<comment type="caution">
    <text evidence="5">The sequence shown here is derived from an EMBL/GenBank/DDBJ whole genome shotgun (WGS) entry which is preliminary data.</text>
</comment>
<name>A0AAV1XQW3_LUPLU</name>
<dbReference type="EMBL" id="CAXHTB010000017">
    <property type="protein sequence ID" value="CAL0324003.1"/>
    <property type="molecule type" value="Genomic_DNA"/>
</dbReference>
<protein>
    <submittedName>
        <fullName evidence="5">Uncharacterized protein</fullName>
    </submittedName>
</protein>
<keyword evidence="3" id="KW-0804">Transcription</keyword>
<dbReference type="PANTHER" id="PTHR33388:SF18">
    <property type="entry name" value="PROTEIN SPEAR1"/>
    <property type="match status" value="1"/>
</dbReference>
<dbReference type="Proteomes" id="UP001497480">
    <property type="component" value="Unassembled WGS sequence"/>
</dbReference>
<evidence type="ECO:0000256" key="3">
    <source>
        <dbReference type="ARBA" id="ARBA00023163"/>
    </source>
</evidence>
<keyword evidence="1" id="KW-0678">Repressor</keyword>
<evidence type="ECO:0000256" key="1">
    <source>
        <dbReference type="ARBA" id="ARBA00022491"/>
    </source>
</evidence>
<evidence type="ECO:0000313" key="5">
    <source>
        <dbReference type="EMBL" id="CAL0324003.1"/>
    </source>
</evidence>
<dbReference type="AlphaFoldDB" id="A0AAV1XQW3"/>
<keyword evidence="2" id="KW-0805">Transcription regulation</keyword>
<evidence type="ECO:0000313" key="6">
    <source>
        <dbReference type="Proteomes" id="UP001497480"/>
    </source>
</evidence>
<evidence type="ECO:0000256" key="2">
    <source>
        <dbReference type="ARBA" id="ARBA00023015"/>
    </source>
</evidence>
<organism evidence="5 6">
    <name type="scientific">Lupinus luteus</name>
    <name type="common">European yellow lupine</name>
    <dbReference type="NCBI Taxonomy" id="3873"/>
    <lineage>
        <taxon>Eukaryota</taxon>
        <taxon>Viridiplantae</taxon>
        <taxon>Streptophyta</taxon>
        <taxon>Embryophyta</taxon>
        <taxon>Tracheophyta</taxon>
        <taxon>Spermatophyta</taxon>
        <taxon>Magnoliopsida</taxon>
        <taxon>eudicotyledons</taxon>
        <taxon>Gunneridae</taxon>
        <taxon>Pentapetalae</taxon>
        <taxon>rosids</taxon>
        <taxon>fabids</taxon>
        <taxon>Fabales</taxon>
        <taxon>Fabaceae</taxon>
        <taxon>Papilionoideae</taxon>
        <taxon>50 kb inversion clade</taxon>
        <taxon>genistoids sensu lato</taxon>
        <taxon>core genistoids</taxon>
        <taxon>Genisteae</taxon>
        <taxon>Lupinus</taxon>
    </lineage>
</organism>
<sequence>MDNNYFGEANMGNERGSGSSSSSSSSRKGKKNIQDKPKPPQRGLGVAQLEKIRIHGQMATSYHLPQHGPFPSNYNNVRISTSLSFLSKTTLQTPYSSIPSSFSFSSSSTSYSASYGFQSNFVMGLSEYERTNIRYGDSHPTNTRREHAILETQSSAQPNTRHLLNLHDSHEHVDAKKHRSGGSSSQNSETSDTQEPDLELRLSL</sequence>
<dbReference type="GO" id="GO:0003700">
    <property type="term" value="F:DNA-binding transcription factor activity"/>
    <property type="evidence" value="ECO:0007669"/>
    <property type="project" value="InterPro"/>
</dbReference>
<dbReference type="PANTHER" id="PTHR33388">
    <property type="entry name" value="OS01G0212500 PROTEIN"/>
    <property type="match status" value="1"/>
</dbReference>
<feature type="region of interest" description="Disordered" evidence="4">
    <location>
        <begin position="171"/>
        <end position="204"/>
    </location>
</feature>